<gene>
    <name evidence="3" type="ORF">DLJ82_7292</name>
</gene>
<dbReference type="PROSITE" id="PS51898">
    <property type="entry name" value="TYR_RECOMBINASE"/>
    <property type="match status" value="1"/>
</dbReference>
<dbReference type="InterPro" id="IPR011010">
    <property type="entry name" value="DNA_brk_join_enz"/>
</dbReference>
<evidence type="ECO:0000256" key="1">
    <source>
        <dbReference type="ARBA" id="ARBA00023172"/>
    </source>
</evidence>
<dbReference type="InterPro" id="IPR013762">
    <property type="entry name" value="Integrase-like_cat_sf"/>
</dbReference>
<dbReference type="Pfam" id="PF00589">
    <property type="entry name" value="Phage_integrase"/>
    <property type="match status" value="1"/>
</dbReference>
<dbReference type="RefSeq" id="WP_245294571.1">
    <property type="nucleotide sequence ID" value="NZ_CP030762.1"/>
</dbReference>
<dbReference type="GO" id="GO:0015074">
    <property type="term" value="P:DNA integration"/>
    <property type="evidence" value="ECO:0007669"/>
    <property type="project" value="InterPro"/>
</dbReference>
<dbReference type="EMBL" id="CP030762">
    <property type="protein sequence ID" value="AXA43537.1"/>
    <property type="molecule type" value="Genomic_DNA"/>
</dbReference>
<protein>
    <submittedName>
        <fullName evidence="3">Phage integrase family protein</fullName>
    </submittedName>
</protein>
<evidence type="ECO:0000313" key="3">
    <source>
        <dbReference type="EMBL" id="AXA43537.1"/>
    </source>
</evidence>
<dbReference type="SUPFAM" id="SSF56349">
    <property type="entry name" value="DNA breaking-rejoining enzymes"/>
    <property type="match status" value="1"/>
</dbReference>
<dbReference type="GO" id="GO:0006310">
    <property type="term" value="P:DNA recombination"/>
    <property type="evidence" value="ECO:0007669"/>
    <property type="project" value="UniProtKB-KW"/>
</dbReference>
<name>A0A2Z4YQ67_RHILE</name>
<dbReference type="AlphaFoldDB" id="A0A2Z4YQ67"/>
<dbReference type="GO" id="GO:0003677">
    <property type="term" value="F:DNA binding"/>
    <property type="evidence" value="ECO:0007669"/>
    <property type="project" value="InterPro"/>
</dbReference>
<dbReference type="Gene3D" id="1.10.443.10">
    <property type="entry name" value="Intergrase catalytic core"/>
    <property type="match status" value="1"/>
</dbReference>
<evidence type="ECO:0000313" key="4">
    <source>
        <dbReference type="Proteomes" id="UP000251166"/>
    </source>
</evidence>
<keyword evidence="1" id="KW-0233">DNA recombination</keyword>
<dbReference type="InterPro" id="IPR002104">
    <property type="entry name" value="Integrase_catalytic"/>
</dbReference>
<sequence length="289" mass="32122">MNATDYLNRSALFRKLVYGPHREFAGVYAAKMSNEGLGRQCTWRSLSLFRDLMDWHVGNGHAPQDLSEVHVDRFLEHRFKHWKPDSGDRSALRRLLLALREKGLIPAALPIQRSEHEKIVDVFGQYLSTERGLAAATVGSHKLLSLRFLREVCPFGADGFAALTPEIVIGYVERHALDGSADSGKAMCGVVRAFLRYLHLKGLISTALADCVPSIRRWRLAGLPTFLPPEKAQKVLDACDRTTAMGRRDYAVLMILAKLGLRASEVATLNLDDIDWQGKHTVKAAGHAA</sequence>
<dbReference type="Proteomes" id="UP000251166">
    <property type="component" value="Plasmid unnamed2"/>
</dbReference>
<geneLocation type="plasmid" evidence="3 4">
    <name>unnamed2</name>
</geneLocation>
<organism evidence="3 4">
    <name type="scientific">Rhizobium leguminosarum</name>
    <dbReference type="NCBI Taxonomy" id="384"/>
    <lineage>
        <taxon>Bacteria</taxon>
        <taxon>Pseudomonadati</taxon>
        <taxon>Pseudomonadota</taxon>
        <taxon>Alphaproteobacteria</taxon>
        <taxon>Hyphomicrobiales</taxon>
        <taxon>Rhizobiaceae</taxon>
        <taxon>Rhizobium/Agrobacterium group</taxon>
        <taxon>Rhizobium</taxon>
    </lineage>
</organism>
<evidence type="ECO:0000259" key="2">
    <source>
        <dbReference type="PROSITE" id="PS51898"/>
    </source>
</evidence>
<proteinExistence type="predicted"/>
<accession>A0A2Z4YQ67</accession>
<keyword evidence="3" id="KW-0614">Plasmid</keyword>
<reference evidence="3 4" key="1">
    <citation type="submission" date="2018-07" db="EMBL/GenBank/DDBJ databases">
        <title>Rhizobium leguminosarum strain:ATCC 14479 Genome sequencing and assembly.</title>
        <authorList>
            <person name="Chakraborty R."/>
        </authorList>
    </citation>
    <scope>NUCLEOTIDE SEQUENCE [LARGE SCALE GENOMIC DNA]</scope>
    <source>
        <strain evidence="3 4">ATCC 14479</strain>
        <plasmid evidence="4">Plasmid unnamed2</plasmid>
    </source>
</reference>
<feature type="domain" description="Tyr recombinase" evidence="2">
    <location>
        <begin position="222"/>
        <end position="289"/>
    </location>
</feature>